<dbReference type="Proteomes" id="UP000700596">
    <property type="component" value="Unassembled WGS sequence"/>
</dbReference>
<feature type="compositionally biased region" description="Low complexity" evidence="1">
    <location>
        <begin position="287"/>
        <end position="296"/>
    </location>
</feature>
<feature type="region of interest" description="Disordered" evidence="1">
    <location>
        <begin position="275"/>
        <end position="305"/>
    </location>
</feature>
<feature type="compositionally biased region" description="Basic and acidic residues" evidence="1">
    <location>
        <begin position="275"/>
        <end position="284"/>
    </location>
</feature>
<comment type="caution">
    <text evidence="3">The sequence shown here is derived from an EMBL/GenBank/DDBJ whole genome shotgun (WGS) entry which is preliminary data.</text>
</comment>
<gene>
    <name evidence="3" type="ORF">B0J11DRAFT_504811</name>
</gene>
<evidence type="ECO:0008006" key="5">
    <source>
        <dbReference type="Google" id="ProtNLM"/>
    </source>
</evidence>
<sequence>MFSKTFAVLALATGLAAAKPIARSDSAVSKRQSFGGVGLNGGFNGNDFDFVNGFDNFNNQQQVIQFQEENLQIIDNGFQQQVVQQAQNILIVQNENNGFRNNLNNVFRKSNFRNQFQEQTTVILVVQEIQVAIDNGFGGIFQQNVFAQSAIVANRGAFATQTIQIISQETLIAQNILGNDFRNFDRNAFIAGKQNDRNNRNKGFNIGGKQNVNIPTKTQNVQFFGARPTWSATASDPAATLGGFWANEIQDLQNVDNDVKDNELNNQIAAEEKKALDEQRKAEEEGQQQAEVQVEGSRNETSRKY</sequence>
<dbReference type="EMBL" id="JAGMWT010000005">
    <property type="protein sequence ID" value="KAH7128334.1"/>
    <property type="molecule type" value="Genomic_DNA"/>
</dbReference>
<evidence type="ECO:0000313" key="4">
    <source>
        <dbReference type="Proteomes" id="UP000700596"/>
    </source>
</evidence>
<reference evidence="3" key="1">
    <citation type="journal article" date="2021" name="Nat. Commun.">
        <title>Genetic determinants of endophytism in the Arabidopsis root mycobiome.</title>
        <authorList>
            <person name="Mesny F."/>
            <person name="Miyauchi S."/>
            <person name="Thiergart T."/>
            <person name="Pickel B."/>
            <person name="Atanasova L."/>
            <person name="Karlsson M."/>
            <person name="Huettel B."/>
            <person name="Barry K.W."/>
            <person name="Haridas S."/>
            <person name="Chen C."/>
            <person name="Bauer D."/>
            <person name="Andreopoulos W."/>
            <person name="Pangilinan J."/>
            <person name="LaButti K."/>
            <person name="Riley R."/>
            <person name="Lipzen A."/>
            <person name="Clum A."/>
            <person name="Drula E."/>
            <person name="Henrissat B."/>
            <person name="Kohler A."/>
            <person name="Grigoriev I.V."/>
            <person name="Martin F.M."/>
            <person name="Hacquard S."/>
        </authorList>
    </citation>
    <scope>NUCLEOTIDE SEQUENCE</scope>
    <source>
        <strain evidence="3">MPI-CAGE-CH-0243</strain>
    </source>
</reference>
<feature type="chain" id="PRO_5040138994" description="Curlin associated repeat-containing protein" evidence="2">
    <location>
        <begin position="19"/>
        <end position="305"/>
    </location>
</feature>
<name>A0A9P9DXR3_9PLEO</name>
<dbReference type="OrthoDB" id="3933243at2759"/>
<organism evidence="3 4">
    <name type="scientific">Dendryphion nanum</name>
    <dbReference type="NCBI Taxonomy" id="256645"/>
    <lineage>
        <taxon>Eukaryota</taxon>
        <taxon>Fungi</taxon>
        <taxon>Dikarya</taxon>
        <taxon>Ascomycota</taxon>
        <taxon>Pezizomycotina</taxon>
        <taxon>Dothideomycetes</taxon>
        <taxon>Pleosporomycetidae</taxon>
        <taxon>Pleosporales</taxon>
        <taxon>Torulaceae</taxon>
        <taxon>Dendryphion</taxon>
    </lineage>
</organism>
<evidence type="ECO:0000313" key="3">
    <source>
        <dbReference type="EMBL" id="KAH7128334.1"/>
    </source>
</evidence>
<feature type="signal peptide" evidence="2">
    <location>
        <begin position="1"/>
        <end position="18"/>
    </location>
</feature>
<dbReference type="AlphaFoldDB" id="A0A9P9DXR3"/>
<proteinExistence type="predicted"/>
<keyword evidence="4" id="KW-1185">Reference proteome</keyword>
<keyword evidence="2" id="KW-0732">Signal</keyword>
<evidence type="ECO:0000256" key="1">
    <source>
        <dbReference type="SAM" id="MobiDB-lite"/>
    </source>
</evidence>
<evidence type="ECO:0000256" key="2">
    <source>
        <dbReference type="SAM" id="SignalP"/>
    </source>
</evidence>
<protein>
    <recommendedName>
        <fullName evidence="5">Curlin associated repeat-containing protein</fullName>
    </recommendedName>
</protein>
<accession>A0A9P9DXR3</accession>